<dbReference type="OrthoDB" id="8954335at2759"/>
<accession>A0A4Y7TS65</accession>
<dbReference type="Pfam" id="PF01926">
    <property type="entry name" value="MMR_HSR1"/>
    <property type="match status" value="1"/>
</dbReference>
<keyword evidence="4" id="KW-1185">Reference proteome</keyword>
<protein>
    <recommendedName>
        <fullName evidence="2">G domain-containing protein</fullName>
    </recommendedName>
</protein>
<sequence length="330" mass="36614">MTPRQREDLTLQRSGLKEALETDVIVPLMGATKAGKSSLINALLGGGQTMAVGNRMVSCTQDISAVALERVPSKFKESQAINALLRGRRIVLVDTPGFDDTTMPDSAVLIRIAKWLESSYRKGMTVGGVLYLHDITQGAWGGSAKRNLHLFSKICGEEAMNQVSFVTTKWTEVGNIRTATERAQELGQDHWGEMRKLGAKLHHLVENPSIDTPNLRPQVDGSRVESPWAIIHSLVMTMHLRDTILLIQDELVNKKRFILESGAGRALRTSLKELLKEAKRLRAEAMSEAGNDEAKISLQARQEEVVKIMEQLARLKPSLGDRVRRFFAIA</sequence>
<name>A0A4Y7TS65_COPMI</name>
<evidence type="ECO:0000256" key="1">
    <source>
        <dbReference type="SAM" id="Coils"/>
    </source>
</evidence>
<organism evidence="3 4">
    <name type="scientific">Coprinellus micaceus</name>
    <name type="common">Glistening ink-cap mushroom</name>
    <name type="synonym">Coprinus micaceus</name>
    <dbReference type="NCBI Taxonomy" id="71717"/>
    <lineage>
        <taxon>Eukaryota</taxon>
        <taxon>Fungi</taxon>
        <taxon>Dikarya</taxon>
        <taxon>Basidiomycota</taxon>
        <taxon>Agaricomycotina</taxon>
        <taxon>Agaricomycetes</taxon>
        <taxon>Agaricomycetidae</taxon>
        <taxon>Agaricales</taxon>
        <taxon>Agaricineae</taxon>
        <taxon>Psathyrellaceae</taxon>
        <taxon>Coprinellus</taxon>
    </lineage>
</organism>
<comment type="caution">
    <text evidence="3">The sequence shown here is derived from an EMBL/GenBank/DDBJ whole genome shotgun (WGS) entry which is preliminary data.</text>
</comment>
<dbReference type="AlphaFoldDB" id="A0A4Y7TS65"/>
<evidence type="ECO:0000259" key="2">
    <source>
        <dbReference type="Pfam" id="PF01926"/>
    </source>
</evidence>
<proteinExistence type="predicted"/>
<dbReference type="InterPro" id="IPR006073">
    <property type="entry name" value="GTP-bd"/>
</dbReference>
<evidence type="ECO:0000313" key="3">
    <source>
        <dbReference type="EMBL" id="TEB36738.1"/>
    </source>
</evidence>
<keyword evidence="1" id="KW-0175">Coiled coil</keyword>
<evidence type="ECO:0000313" key="4">
    <source>
        <dbReference type="Proteomes" id="UP000298030"/>
    </source>
</evidence>
<reference evidence="3 4" key="1">
    <citation type="journal article" date="2019" name="Nat. Ecol. Evol.">
        <title>Megaphylogeny resolves global patterns of mushroom evolution.</title>
        <authorList>
            <person name="Varga T."/>
            <person name="Krizsan K."/>
            <person name="Foldi C."/>
            <person name="Dima B."/>
            <person name="Sanchez-Garcia M."/>
            <person name="Sanchez-Ramirez S."/>
            <person name="Szollosi G.J."/>
            <person name="Szarkandi J.G."/>
            <person name="Papp V."/>
            <person name="Albert L."/>
            <person name="Andreopoulos W."/>
            <person name="Angelini C."/>
            <person name="Antonin V."/>
            <person name="Barry K.W."/>
            <person name="Bougher N.L."/>
            <person name="Buchanan P."/>
            <person name="Buyck B."/>
            <person name="Bense V."/>
            <person name="Catcheside P."/>
            <person name="Chovatia M."/>
            <person name="Cooper J."/>
            <person name="Damon W."/>
            <person name="Desjardin D."/>
            <person name="Finy P."/>
            <person name="Geml J."/>
            <person name="Haridas S."/>
            <person name="Hughes K."/>
            <person name="Justo A."/>
            <person name="Karasinski D."/>
            <person name="Kautmanova I."/>
            <person name="Kiss B."/>
            <person name="Kocsube S."/>
            <person name="Kotiranta H."/>
            <person name="LaButti K.M."/>
            <person name="Lechner B.E."/>
            <person name="Liimatainen K."/>
            <person name="Lipzen A."/>
            <person name="Lukacs Z."/>
            <person name="Mihaltcheva S."/>
            <person name="Morgado L.N."/>
            <person name="Niskanen T."/>
            <person name="Noordeloos M.E."/>
            <person name="Ohm R.A."/>
            <person name="Ortiz-Santana B."/>
            <person name="Ovrebo C."/>
            <person name="Racz N."/>
            <person name="Riley R."/>
            <person name="Savchenko A."/>
            <person name="Shiryaev A."/>
            <person name="Soop K."/>
            <person name="Spirin V."/>
            <person name="Szebenyi C."/>
            <person name="Tomsovsky M."/>
            <person name="Tulloss R.E."/>
            <person name="Uehling J."/>
            <person name="Grigoriev I.V."/>
            <person name="Vagvolgyi C."/>
            <person name="Papp T."/>
            <person name="Martin F.M."/>
            <person name="Miettinen O."/>
            <person name="Hibbett D.S."/>
            <person name="Nagy L.G."/>
        </authorList>
    </citation>
    <scope>NUCLEOTIDE SEQUENCE [LARGE SCALE GENOMIC DNA]</scope>
    <source>
        <strain evidence="3 4">FP101781</strain>
    </source>
</reference>
<gene>
    <name evidence="3" type="ORF">FA13DRAFT_1787103</name>
</gene>
<dbReference type="Proteomes" id="UP000298030">
    <property type="component" value="Unassembled WGS sequence"/>
</dbReference>
<feature type="coiled-coil region" evidence="1">
    <location>
        <begin position="264"/>
        <end position="291"/>
    </location>
</feature>
<dbReference type="EMBL" id="QPFP01000005">
    <property type="protein sequence ID" value="TEB36738.1"/>
    <property type="molecule type" value="Genomic_DNA"/>
</dbReference>
<dbReference type="SUPFAM" id="SSF52540">
    <property type="entry name" value="P-loop containing nucleoside triphosphate hydrolases"/>
    <property type="match status" value="1"/>
</dbReference>
<dbReference type="GO" id="GO:0005525">
    <property type="term" value="F:GTP binding"/>
    <property type="evidence" value="ECO:0007669"/>
    <property type="project" value="InterPro"/>
</dbReference>
<feature type="domain" description="G" evidence="2">
    <location>
        <begin position="28"/>
        <end position="134"/>
    </location>
</feature>
<dbReference type="Gene3D" id="3.40.50.300">
    <property type="entry name" value="P-loop containing nucleotide triphosphate hydrolases"/>
    <property type="match status" value="1"/>
</dbReference>
<dbReference type="InterPro" id="IPR027417">
    <property type="entry name" value="P-loop_NTPase"/>
</dbReference>